<feature type="compositionally biased region" description="Low complexity" evidence="5">
    <location>
        <begin position="203"/>
        <end position="212"/>
    </location>
</feature>
<evidence type="ECO:0000313" key="9">
    <source>
        <dbReference type="Proteomes" id="UP000027222"/>
    </source>
</evidence>
<reference evidence="9" key="1">
    <citation type="journal article" date="2014" name="Proc. Natl. Acad. Sci. U.S.A.">
        <title>Extensive sampling of basidiomycete genomes demonstrates inadequacy of the white-rot/brown-rot paradigm for wood decay fungi.</title>
        <authorList>
            <person name="Riley R."/>
            <person name="Salamov A.A."/>
            <person name="Brown D.W."/>
            <person name="Nagy L.G."/>
            <person name="Floudas D."/>
            <person name="Held B.W."/>
            <person name="Levasseur A."/>
            <person name="Lombard V."/>
            <person name="Morin E."/>
            <person name="Otillar R."/>
            <person name="Lindquist E.A."/>
            <person name="Sun H."/>
            <person name="LaButti K.M."/>
            <person name="Schmutz J."/>
            <person name="Jabbour D."/>
            <person name="Luo H."/>
            <person name="Baker S.E."/>
            <person name="Pisabarro A.G."/>
            <person name="Walton J.D."/>
            <person name="Blanchette R.A."/>
            <person name="Henrissat B."/>
            <person name="Martin F."/>
            <person name="Cullen D."/>
            <person name="Hibbett D.S."/>
            <person name="Grigoriev I.V."/>
        </authorList>
    </citation>
    <scope>NUCLEOTIDE SEQUENCE [LARGE SCALE GENOMIC DNA]</scope>
    <source>
        <strain evidence="9">CBS 339.88</strain>
    </source>
</reference>
<feature type="transmembrane region" description="Helical" evidence="6">
    <location>
        <begin position="118"/>
        <end position="137"/>
    </location>
</feature>
<sequence>MRPLTDKQLQEHDAASRRGALEGVLAGGTVAIAGSLYAQRYWHAYRRLPISLKAFAVVIIVAPAFSIQAERRGVQYERSQWTGEGLRVMDEKELRRMKQWDSMTLGQKIGDWSFRHQYSIIMGSWAASLGLAALIISRNKYQTYPQKIVQARMWAQGLTIGLIMAAGALTHTKRAQMAEAAQHDHSWMDMLEQQERDRREEAAAAAAASRSSGNVPAAITAA</sequence>
<dbReference type="EMBL" id="KL142368">
    <property type="protein sequence ID" value="KDR84080.1"/>
    <property type="molecule type" value="Genomic_DNA"/>
</dbReference>
<dbReference type="OrthoDB" id="1915122at2759"/>
<gene>
    <name evidence="8" type="ORF">GALMADRAFT_236723</name>
</gene>
<dbReference type="GO" id="GO:0005739">
    <property type="term" value="C:mitochondrion"/>
    <property type="evidence" value="ECO:0007669"/>
    <property type="project" value="UniProtKB-SubCell"/>
</dbReference>
<dbReference type="PROSITE" id="PS51503">
    <property type="entry name" value="HIG1"/>
    <property type="match status" value="1"/>
</dbReference>
<dbReference type="PANTHER" id="PTHR28018:SF3">
    <property type="entry name" value="RESPIRATORY SUPERCOMPLEX FACTOR 2, MITOCHONDRIAL"/>
    <property type="match status" value="1"/>
</dbReference>
<organism evidence="8 9">
    <name type="scientific">Galerina marginata (strain CBS 339.88)</name>
    <dbReference type="NCBI Taxonomy" id="685588"/>
    <lineage>
        <taxon>Eukaryota</taxon>
        <taxon>Fungi</taxon>
        <taxon>Dikarya</taxon>
        <taxon>Basidiomycota</taxon>
        <taxon>Agaricomycotina</taxon>
        <taxon>Agaricomycetes</taxon>
        <taxon>Agaricomycetidae</taxon>
        <taxon>Agaricales</taxon>
        <taxon>Agaricineae</taxon>
        <taxon>Strophariaceae</taxon>
        <taxon>Galerina</taxon>
    </lineage>
</organism>
<evidence type="ECO:0000256" key="1">
    <source>
        <dbReference type="ARBA" id="ARBA00004173"/>
    </source>
</evidence>
<dbReference type="STRING" id="685588.A0A067TLI7"/>
<feature type="transmembrane region" description="Helical" evidence="6">
    <location>
        <begin position="149"/>
        <end position="169"/>
    </location>
</feature>
<dbReference type="AlphaFoldDB" id="A0A067TLI7"/>
<evidence type="ECO:0000259" key="7">
    <source>
        <dbReference type="PROSITE" id="PS51503"/>
    </source>
</evidence>
<dbReference type="InterPro" id="IPR040153">
    <property type="entry name" value="Rcf2"/>
</dbReference>
<dbReference type="InterPro" id="IPR007667">
    <property type="entry name" value="Hypoxia_induced_domain"/>
</dbReference>
<evidence type="ECO:0000256" key="4">
    <source>
        <dbReference type="ARBA" id="ARBA00023136"/>
    </source>
</evidence>
<keyword evidence="2 6" id="KW-0812">Transmembrane</keyword>
<name>A0A067TLI7_GALM3</name>
<keyword evidence="4 6" id="KW-0472">Membrane</keyword>
<keyword evidence="9" id="KW-1185">Reference proteome</keyword>
<accession>A0A067TLI7</accession>
<feature type="region of interest" description="Disordered" evidence="5">
    <location>
        <begin position="194"/>
        <end position="222"/>
    </location>
</feature>
<dbReference type="PANTHER" id="PTHR28018">
    <property type="entry name" value="RESPIRATORY SUPERCOMPLEX FACTOR 2, MITOCHONDRIAL"/>
    <property type="match status" value="1"/>
</dbReference>
<keyword evidence="3 6" id="KW-1133">Transmembrane helix</keyword>
<evidence type="ECO:0000313" key="8">
    <source>
        <dbReference type="EMBL" id="KDR84080.1"/>
    </source>
</evidence>
<comment type="subcellular location">
    <subcellularLocation>
        <location evidence="1">Mitochondrion</location>
    </subcellularLocation>
</comment>
<dbReference type="HOGENOM" id="CLU_079101_1_0_1"/>
<dbReference type="Proteomes" id="UP000027222">
    <property type="component" value="Unassembled WGS sequence"/>
</dbReference>
<evidence type="ECO:0000256" key="2">
    <source>
        <dbReference type="ARBA" id="ARBA00022692"/>
    </source>
</evidence>
<proteinExistence type="predicted"/>
<feature type="transmembrane region" description="Helical" evidence="6">
    <location>
        <begin position="20"/>
        <end position="38"/>
    </location>
</feature>
<feature type="domain" description="HIG1" evidence="7">
    <location>
        <begin position="90"/>
        <end position="181"/>
    </location>
</feature>
<evidence type="ECO:0000256" key="6">
    <source>
        <dbReference type="SAM" id="Phobius"/>
    </source>
</evidence>
<dbReference type="GO" id="GO:0033617">
    <property type="term" value="P:mitochondrial respiratory chain complex IV assembly"/>
    <property type="evidence" value="ECO:0007669"/>
    <property type="project" value="TreeGrafter"/>
</dbReference>
<feature type="transmembrane region" description="Helical" evidence="6">
    <location>
        <begin position="50"/>
        <end position="69"/>
    </location>
</feature>
<evidence type="ECO:0000256" key="3">
    <source>
        <dbReference type="ARBA" id="ARBA00022989"/>
    </source>
</evidence>
<protein>
    <recommendedName>
        <fullName evidence="7">HIG1 domain-containing protein</fullName>
    </recommendedName>
</protein>
<evidence type="ECO:0000256" key="5">
    <source>
        <dbReference type="SAM" id="MobiDB-lite"/>
    </source>
</evidence>